<dbReference type="InterPro" id="IPR029044">
    <property type="entry name" value="Nucleotide-diphossugar_trans"/>
</dbReference>
<dbReference type="EMBL" id="MFZO01000012">
    <property type="protein sequence ID" value="OGK25351.1"/>
    <property type="molecule type" value="Genomic_DNA"/>
</dbReference>
<dbReference type="Gene3D" id="3.90.550.10">
    <property type="entry name" value="Spore Coat Polysaccharide Biosynthesis Protein SpsA, Chain A"/>
    <property type="match status" value="1"/>
</dbReference>
<dbReference type="InterPro" id="IPR002495">
    <property type="entry name" value="Glyco_trans_8"/>
</dbReference>
<dbReference type="AlphaFoldDB" id="A0A1F7H297"/>
<dbReference type="Proteomes" id="UP000177913">
    <property type="component" value="Unassembled WGS sequence"/>
</dbReference>
<protein>
    <submittedName>
        <fullName evidence="1">Uncharacterized protein</fullName>
    </submittedName>
</protein>
<name>A0A1F7H297_9BACT</name>
<reference evidence="1 2" key="1">
    <citation type="journal article" date="2016" name="Nat. Commun.">
        <title>Thousands of microbial genomes shed light on interconnected biogeochemical processes in an aquifer system.</title>
        <authorList>
            <person name="Anantharaman K."/>
            <person name="Brown C.T."/>
            <person name="Hug L.A."/>
            <person name="Sharon I."/>
            <person name="Castelle C.J."/>
            <person name="Probst A.J."/>
            <person name="Thomas B.C."/>
            <person name="Singh A."/>
            <person name="Wilkins M.J."/>
            <person name="Karaoz U."/>
            <person name="Brodie E.L."/>
            <person name="Williams K.H."/>
            <person name="Hubbard S.S."/>
            <person name="Banfield J.F."/>
        </authorList>
    </citation>
    <scope>NUCLEOTIDE SEQUENCE [LARGE SCALE GENOMIC DNA]</scope>
</reference>
<comment type="caution">
    <text evidence="1">The sequence shown here is derived from an EMBL/GenBank/DDBJ whole genome shotgun (WGS) entry which is preliminary data.</text>
</comment>
<accession>A0A1F7H297</accession>
<evidence type="ECO:0000313" key="2">
    <source>
        <dbReference type="Proteomes" id="UP000177913"/>
    </source>
</evidence>
<proteinExistence type="predicted"/>
<gene>
    <name evidence="1" type="ORF">A3C25_06200</name>
</gene>
<evidence type="ECO:0000313" key="1">
    <source>
        <dbReference type="EMBL" id="OGK25351.1"/>
    </source>
</evidence>
<dbReference type="SUPFAM" id="SSF53448">
    <property type="entry name" value="Nucleotide-diphospho-sugar transferases"/>
    <property type="match status" value="1"/>
</dbReference>
<dbReference type="GO" id="GO:0016757">
    <property type="term" value="F:glycosyltransferase activity"/>
    <property type="evidence" value="ECO:0007669"/>
    <property type="project" value="InterPro"/>
</dbReference>
<sequence>MPERDYDQVLFCDGGDIIFQENISHLFNKNNNVFRAVPLDMEMLFFEYYIPGNFSKALGKRIYEFLKDKPILNAGFILAPKSKFVNLCREIKKLVKNKDRYGPDQIVFNYFIYRDSVIFLDKKYNFLINVGKIGFKLKEGVFYKKNGEKIAVVHNAGRSEPLRLINNFGYGRQFNKTKELLFTLKKIFYANMAKLKDIAKLRI</sequence>
<dbReference type="Pfam" id="PF01501">
    <property type="entry name" value="Glyco_transf_8"/>
    <property type="match status" value="1"/>
</dbReference>
<organism evidence="1 2">
    <name type="scientific">Candidatus Roizmanbacteria bacterium RIFCSPHIGHO2_02_FULL_38_11</name>
    <dbReference type="NCBI Taxonomy" id="1802039"/>
    <lineage>
        <taxon>Bacteria</taxon>
        <taxon>Candidatus Roizmaniibacteriota</taxon>
    </lineage>
</organism>